<feature type="signal peptide" evidence="1">
    <location>
        <begin position="1"/>
        <end position="36"/>
    </location>
</feature>
<dbReference type="Pfam" id="PF01341">
    <property type="entry name" value="Glyco_hydro_6"/>
    <property type="match status" value="1"/>
</dbReference>
<dbReference type="InterPro" id="IPR016288">
    <property type="entry name" value="Beta_cellobiohydrolase"/>
</dbReference>
<dbReference type="Proteomes" id="UP000243579">
    <property type="component" value="Unassembled WGS sequence"/>
</dbReference>
<proteinExistence type="predicted"/>
<dbReference type="GO" id="GO:0004553">
    <property type="term" value="F:hydrolase activity, hydrolyzing O-glycosyl compounds"/>
    <property type="evidence" value="ECO:0007669"/>
    <property type="project" value="InterPro"/>
</dbReference>
<dbReference type="PROSITE" id="PS51257">
    <property type="entry name" value="PROKAR_LIPOPROTEIN"/>
    <property type="match status" value="1"/>
</dbReference>
<dbReference type="PRINTS" id="PR00733">
    <property type="entry name" value="GLHYDRLASE6"/>
</dbReference>
<accession>A0A1V9Z0K9</accession>
<feature type="chain" id="PRO_5025426606" evidence="1">
    <location>
        <begin position="37"/>
        <end position="343"/>
    </location>
</feature>
<organism evidence="2 3">
    <name type="scientific">Achlya hypogyna</name>
    <name type="common">Oomycete</name>
    <name type="synonym">Protoachlya hypogyna</name>
    <dbReference type="NCBI Taxonomy" id="1202772"/>
    <lineage>
        <taxon>Eukaryota</taxon>
        <taxon>Sar</taxon>
        <taxon>Stramenopiles</taxon>
        <taxon>Oomycota</taxon>
        <taxon>Saprolegniomycetes</taxon>
        <taxon>Saprolegniales</taxon>
        <taxon>Achlyaceae</taxon>
        <taxon>Achlya</taxon>
    </lineage>
</organism>
<evidence type="ECO:0000313" key="3">
    <source>
        <dbReference type="Proteomes" id="UP000243579"/>
    </source>
</evidence>
<name>A0A1V9Z0K9_ACHHY</name>
<keyword evidence="3" id="KW-1185">Reference proteome</keyword>
<evidence type="ECO:0000313" key="2">
    <source>
        <dbReference type="EMBL" id="OQR91463.1"/>
    </source>
</evidence>
<keyword evidence="2" id="KW-0378">Hydrolase</keyword>
<gene>
    <name evidence="2" type="ORF">ACHHYP_04674</name>
</gene>
<reference evidence="2 3" key="1">
    <citation type="journal article" date="2014" name="Genome Biol. Evol.">
        <title>The secreted proteins of Achlya hypogyna and Thraustotheca clavata identify the ancestral oomycete secretome and reveal gene acquisitions by horizontal gene transfer.</title>
        <authorList>
            <person name="Misner I."/>
            <person name="Blouin N."/>
            <person name="Leonard G."/>
            <person name="Richards T.A."/>
            <person name="Lane C.E."/>
        </authorList>
    </citation>
    <scope>NUCLEOTIDE SEQUENCE [LARGE SCALE GENOMIC DNA]</scope>
    <source>
        <strain evidence="2 3">ATCC 48635</strain>
    </source>
</reference>
<dbReference type="AlphaFoldDB" id="A0A1V9Z0K9"/>
<dbReference type="PANTHER" id="PTHR34876">
    <property type="match status" value="1"/>
</dbReference>
<dbReference type="InterPro" id="IPR036434">
    <property type="entry name" value="Beta_cellobiohydrolase_sf"/>
</dbReference>
<sequence>MVPRRPLLLTFQSAMLAWLQFAFVAGACLAPHAAGAEGLCAAVKPASYALAKTQYPHLKAALEVVEAEPIATWYTDRDPDSKHQAALAVGSCSRGNRPTIVVYGLPQKDCQDHQSSGGANQTPVQYERFLQDLVTTVGDNHVIYVLEPDALGLLVGGSACAVAASYERNLGKAVALLGANPKADIYLDVGFWILGRDRDAAVATVLAKLDPGRRLKGIAINTSNFRSTPELAQLCGDFAHAALAATNRSLSCVLDVSRNYQGPDPASQWCNPTGRGIGHPPSMVSGLRFVDYLLWIKPPGESDGNCNGGPAAGQFFADAFVGLWNNGYFVHTQGLPPLNTTRP</sequence>
<dbReference type="PANTHER" id="PTHR34876:SF4">
    <property type="entry name" value="1,4-BETA-D-GLUCAN CELLOBIOHYDROLASE C-RELATED"/>
    <property type="match status" value="1"/>
</dbReference>
<keyword evidence="1" id="KW-0732">Signal</keyword>
<dbReference type="EMBL" id="JNBR01000530">
    <property type="protein sequence ID" value="OQR91463.1"/>
    <property type="molecule type" value="Genomic_DNA"/>
</dbReference>
<dbReference type="OrthoDB" id="64893at2759"/>
<protein>
    <submittedName>
        <fullName evidence="2">Glycoside hydrolase</fullName>
    </submittedName>
</protein>
<dbReference type="Gene3D" id="3.20.20.40">
    <property type="entry name" value="1, 4-beta cellobiohydrolase"/>
    <property type="match status" value="1"/>
</dbReference>
<comment type="caution">
    <text evidence="2">The sequence shown here is derived from an EMBL/GenBank/DDBJ whole genome shotgun (WGS) entry which is preliminary data.</text>
</comment>
<evidence type="ECO:0000256" key="1">
    <source>
        <dbReference type="SAM" id="SignalP"/>
    </source>
</evidence>
<dbReference type="SUPFAM" id="SSF51989">
    <property type="entry name" value="Glycosyl hydrolases family 6, cellulases"/>
    <property type="match status" value="1"/>
</dbReference>
<dbReference type="STRING" id="1202772.A0A1V9Z0K9"/>
<dbReference type="GO" id="GO:0030245">
    <property type="term" value="P:cellulose catabolic process"/>
    <property type="evidence" value="ECO:0007669"/>
    <property type="project" value="InterPro"/>
</dbReference>